<dbReference type="OrthoDB" id="10250549at2759"/>
<dbReference type="InterPro" id="IPR011004">
    <property type="entry name" value="Trimer_LpxA-like_sf"/>
</dbReference>
<dbReference type="InterPro" id="IPR056729">
    <property type="entry name" value="GMPPB_C"/>
</dbReference>
<dbReference type="GO" id="GO:0002183">
    <property type="term" value="P:cytoplasmic translational initiation"/>
    <property type="evidence" value="ECO:0007669"/>
    <property type="project" value="TreeGrafter"/>
</dbReference>
<dbReference type="AlphaFoldDB" id="C1LEQ1"/>
<evidence type="ECO:0000256" key="8">
    <source>
        <dbReference type="ARBA" id="ARBA00046432"/>
    </source>
</evidence>
<reference evidence="10" key="2">
    <citation type="submission" date="2009-03" db="EMBL/GenBank/DDBJ databases">
        <authorList>
            <person name="Gang L."/>
        </authorList>
    </citation>
    <scope>NUCLEOTIDE SEQUENCE</scope>
    <source>
        <strain evidence="10">Anhui</strain>
    </source>
</reference>
<keyword evidence="5" id="KW-0648">Protein biosynthesis</keyword>
<dbReference type="Gene3D" id="2.160.10.10">
    <property type="entry name" value="Hexapeptide repeat proteins"/>
    <property type="match status" value="1"/>
</dbReference>
<evidence type="ECO:0000256" key="6">
    <source>
        <dbReference type="ARBA" id="ARBA00044196"/>
    </source>
</evidence>
<dbReference type="CDD" id="cd04652">
    <property type="entry name" value="LbH_eIF2B_gamma_C"/>
    <property type="match status" value="1"/>
</dbReference>
<keyword evidence="10" id="KW-0808">Transferase</keyword>
<dbReference type="GO" id="GO:0016740">
    <property type="term" value="F:transferase activity"/>
    <property type="evidence" value="ECO:0007669"/>
    <property type="project" value="UniProtKB-KW"/>
</dbReference>
<dbReference type="GO" id="GO:0005851">
    <property type="term" value="C:eukaryotic translation initiation factor 2B complex"/>
    <property type="evidence" value="ECO:0007669"/>
    <property type="project" value="TreeGrafter"/>
</dbReference>
<dbReference type="SUPFAM" id="SSF53448">
    <property type="entry name" value="Nucleotide-diphospho-sugar transferases"/>
    <property type="match status" value="1"/>
</dbReference>
<proteinExistence type="evidence at transcript level"/>
<dbReference type="SUPFAM" id="SSF51161">
    <property type="entry name" value="Trimeric LpxA-like enzymes"/>
    <property type="match status" value="1"/>
</dbReference>
<evidence type="ECO:0000256" key="3">
    <source>
        <dbReference type="ARBA" id="ARBA00022490"/>
    </source>
</evidence>
<reference evidence="11 12" key="3">
    <citation type="submission" date="2019-03" db="EMBL/GenBank/DDBJ databases">
        <title>An improved genome assembly of the fluke Schistosoma japonicum.</title>
        <authorList>
            <person name="Hu W."/>
            <person name="Luo F."/>
            <person name="Yin M."/>
            <person name="Mo X."/>
            <person name="Sun C."/>
            <person name="Wu Q."/>
            <person name="Zhu B."/>
            <person name="Xiang M."/>
            <person name="Wang J."/>
            <person name="Wang Y."/>
            <person name="Zhang T."/>
            <person name="Xu B."/>
            <person name="Zheng H."/>
            <person name="Feng Z."/>
        </authorList>
    </citation>
    <scope>NUCLEOTIDE SEQUENCE [LARGE SCALE GENOMIC DNA]</scope>
    <source>
        <strain evidence="11">HuSjv2</strain>
        <tissue evidence="11">Worms</tissue>
    </source>
</reference>
<feature type="domain" description="Mannose-1-phosphate guanyltransferase C-terminal" evidence="9">
    <location>
        <begin position="311"/>
        <end position="382"/>
    </location>
</feature>
<accession>C1LEQ1</accession>
<dbReference type="Proteomes" id="UP000311919">
    <property type="component" value="Unassembled WGS sequence"/>
</dbReference>
<dbReference type="Gene3D" id="3.90.550.10">
    <property type="entry name" value="Spore Coat Polysaccharide Biosynthesis Protein SpsA, Chain A"/>
    <property type="match status" value="1"/>
</dbReference>
<reference evidence="10" key="1">
    <citation type="journal article" date="2009" name="Nature">
        <title>The Schistosoma japonicum genome reveals features of host-parasite interplay.</title>
        <authorList>
            <person name="Liu F."/>
            <person name="Zhou Y."/>
            <person name="Wang Z.Q."/>
            <person name="Lu G."/>
            <person name="Zheng H."/>
            <person name="Brindley P.J."/>
            <person name="McManus D.P."/>
            <person name="Blair D."/>
            <person name="Zhang Q.H."/>
            <person name="Zhong Y."/>
            <person name="Wang S."/>
            <person name="Han Z.G."/>
            <person name="Chen Z."/>
        </authorList>
    </citation>
    <scope>NUCLEOTIDE SEQUENCE</scope>
    <source>
        <strain evidence="10">Anhui</strain>
    </source>
</reference>
<dbReference type="PANTHER" id="PTHR45989:SF1">
    <property type="entry name" value="TRANSLATION INITIATION FACTOR EIF-2B SUBUNIT GAMMA"/>
    <property type="match status" value="1"/>
</dbReference>
<evidence type="ECO:0000313" key="11">
    <source>
        <dbReference type="EMBL" id="TNN10335.1"/>
    </source>
</evidence>
<dbReference type="PANTHER" id="PTHR45989">
    <property type="entry name" value="TRANSLATION INITIATION FACTOR EIF-2B SUBUNIT GAMMA"/>
    <property type="match status" value="1"/>
</dbReference>
<comment type="subunit">
    <text evidence="8">Component of the translation initiation factor 2B (eIF2B) complex which is a heterodecamer of two sets of five different subunits: alpha, beta, gamma, delta and epsilon. Subunits alpha, beta and delta comprise a regulatory subcomplex and subunits epsilon and gamma comprise a catalytic subcomplex. Within the complex, the hexameric regulatory complex resides at the center, with the two heterodimeric catalytic subcomplexes bound on opposite sides.</text>
</comment>
<dbReference type="STRING" id="6182.C1LEQ1"/>
<dbReference type="GO" id="GO:0005085">
    <property type="term" value="F:guanyl-nucleotide exchange factor activity"/>
    <property type="evidence" value="ECO:0007669"/>
    <property type="project" value="TreeGrafter"/>
</dbReference>
<dbReference type="EMBL" id="FN317448">
    <property type="protein sequence ID" value="CAX73179.1"/>
    <property type="molecule type" value="mRNA"/>
</dbReference>
<gene>
    <name evidence="11" type="ORF">EWB00_005496</name>
</gene>
<evidence type="ECO:0000313" key="12">
    <source>
        <dbReference type="Proteomes" id="UP000311919"/>
    </source>
</evidence>
<evidence type="ECO:0000256" key="5">
    <source>
        <dbReference type="ARBA" id="ARBA00022917"/>
    </source>
</evidence>
<keyword evidence="12" id="KW-1185">Reference proteome</keyword>
<evidence type="ECO:0000256" key="7">
    <source>
        <dbReference type="ARBA" id="ARBA00044229"/>
    </source>
</evidence>
<dbReference type="Pfam" id="PF25087">
    <property type="entry name" value="GMPPB_C"/>
    <property type="match status" value="1"/>
</dbReference>
<organism evidence="10">
    <name type="scientific">Schistosoma japonicum</name>
    <name type="common">Blood fluke</name>
    <dbReference type="NCBI Taxonomy" id="6182"/>
    <lineage>
        <taxon>Eukaryota</taxon>
        <taxon>Metazoa</taxon>
        <taxon>Spiralia</taxon>
        <taxon>Lophotrochozoa</taxon>
        <taxon>Platyhelminthes</taxon>
        <taxon>Trematoda</taxon>
        <taxon>Digenea</taxon>
        <taxon>Strigeidida</taxon>
        <taxon>Schistosomatoidea</taxon>
        <taxon>Schistosomatidae</taxon>
        <taxon>Schistosoma</taxon>
    </lineage>
</organism>
<evidence type="ECO:0000313" key="10">
    <source>
        <dbReference type="EMBL" id="CAX73179.1"/>
    </source>
</evidence>
<keyword evidence="3" id="KW-0963">Cytoplasm</keyword>
<dbReference type="GO" id="GO:0005829">
    <property type="term" value="C:cytosol"/>
    <property type="evidence" value="ECO:0007669"/>
    <property type="project" value="UniProtKB-SubCell"/>
</dbReference>
<protein>
    <recommendedName>
        <fullName evidence="6">Translation initiation factor eIF2B subunit gamma</fullName>
    </recommendedName>
    <alternativeName>
        <fullName evidence="7">eIF2B GDP-GTP exchange factor subunit gamma</fullName>
    </alternativeName>
</protein>
<evidence type="ECO:0000256" key="1">
    <source>
        <dbReference type="ARBA" id="ARBA00004514"/>
    </source>
</evidence>
<comment type="subcellular location">
    <subcellularLocation>
        <location evidence="1">Cytoplasm</location>
        <location evidence="1">Cytosol</location>
    </subcellularLocation>
</comment>
<evidence type="ECO:0000259" key="9">
    <source>
        <dbReference type="Pfam" id="PF25087"/>
    </source>
</evidence>
<comment type="similarity">
    <text evidence="2">Belongs to the eIF-2B gamma/epsilon subunits family.</text>
</comment>
<name>C1LEQ1_SCHJA</name>
<dbReference type="GO" id="GO:0003743">
    <property type="term" value="F:translation initiation factor activity"/>
    <property type="evidence" value="ECO:0007669"/>
    <property type="project" value="UniProtKB-KW"/>
</dbReference>
<evidence type="ECO:0000256" key="4">
    <source>
        <dbReference type="ARBA" id="ARBA00022540"/>
    </source>
</evidence>
<keyword evidence="4" id="KW-0396">Initiation factor</keyword>
<dbReference type="InterPro" id="IPR029044">
    <property type="entry name" value="Nucleotide-diphossugar_trans"/>
</dbReference>
<dbReference type="EMBL" id="SKCS01000362">
    <property type="protein sequence ID" value="TNN10335.1"/>
    <property type="molecule type" value="Genomic_DNA"/>
</dbReference>
<evidence type="ECO:0000256" key="2">
    <source>
        <dbReference type="ARBA" id="ARBA00007878"/>
    </source>
</evidence>
<dbReference type="InterPro" id="IPR051960">
    <property type="entry name" value="eIF2B_gamma"/>
</dbReference>
<sequence>MQAVIISNAESPELEQLTVLGSASLLPLGNETILTKLVNIFIMSEILDVVIVHNKTQTVRLTNFINENRRFWPAYMKVNLLELPTFYSLSEILLTIRSSVTSDYLFIAYSNTVINEINLRDIFLTMIRRRASIVAVFSSLPATESRLLKFLSSELTVTTIDGNTLITYATASDIKKQSKLSKNLRCQETILCRSDLRDCGLYLISRLALDRIVKTGENITYHKRSIWQYIWSDPPEINQENNREFNGEFDINNGPNYTECRQVGGACIHEHHDKIISIKFEDPLVYVETNRLIMQNSSSLIGLQPSGKEANIIHESSVVDNKASIRASFVSASCIIGADVKVLNSVLLSNAEIKDNCTVQGCVIGEKAVVEELCHLKFCAVAALQRVPTGTILESKRLGFTDPELNAT</sequence>